<dbReference type="InterPro" id="IPR014729">
    <property type="entry name" value="Rossmann-like_a/b/a_fold"/>
</dbReference>
<dbReference type="AlphaFoldDB" id="A0A4Z0L8W8"/>
<evidence type="ECO:0000313" key="3">
    <source>
        <dbReference type="Proteomes" id="UP000297407"/>
    </source>
</evidence>
<sequence>MGKVRHVLGISGGKDSAALAIYMKQNYPDLDIEYYTSDTGKELQDTYDLIENLENFLGKEIIKLPALEDDSLNPFDHFIKMYNGFLPGSISRWCTKKLKLEPFEKFVGNDLVISYVGIRGDEDREGYISKKSNIQSIFPFRKNIFSEDVTTKFLANNNIVNVIKYYEALDLGEKKGRIFEIINTEISINFSQTQKLNSILDLGIKEYNDAVFQFLQTTDYPLSKEDGFPLINNEDILVRDDIFKILEESGVGVPAYYKAIEFEVNGKKSTYARSRSGCFFCFYQQKIEWVWLYEQHPDLFLKAMEYEKDGYTWIQDESLVELVQPERIEKIKEEYIKRKERTKSKVQSPYLLDILEDAEGEGCASCFI</sequence>
<accession>A0A4Z0L8W8</accession>
<comment type="caution">
    <text evidence="2">The sequence shown here is derived from an EMBL/GenBank/DDBJ whole genome shotgun (WGS) entry which is preliminary data.</text>
</comment>
<dbReference type="Proteomes" id="UP000297407">
    <property type="component" value="Unassembled WGS sequence"/>
</dbReference>
<name>A0A4Z0L8W8_9FLAO</name>
<dbReference type="OrthoDB" id="9774475at2"/>
<dbReference type="EMBL" id="SRLH01000002">
    <property type="protein sequence ID" value="TGD58984.1"/>
    <property type="molecule type" value="Genomic_DNA"/>
</dbReference>
<evidence type="ECO:0000313" key="2">
    <source>
        <dbReference type="EMBL" id="TGD58984.1"/>
    </source>
</evidence>
<dbReference type="GO" id="GO:0003824">
    <property type="term" value="F:catalytic activity"/>
    <property type="evidence" value="ECO:0007669"/>
    <property type="project" value="InterPro"/>
</dbReference>
<proteinExistence type="predicted"/>
<dbReference type="Gene3D" id="3.40.50.620">
    <property type="entry name" value="HUPs"/>
    <property type="match status" value="1"/>
</dbReference>
<keyword evidence="3" id="KW-1185">Reference proteome</keyword>
<gene>
    <name evidence="2" type="ORF">E4635_03800</name>
</gene>
<evidence type="ECO:0000259" key="1">
    <source>
        <dbReference type="Pfam" id="PF01507"/>
    </source>
</evidence>
<dbReference type="Pfam" id="PF01507">
    <property type="entry name" value="PAPS_reduct"/>
    <property type="match status" value="1"/>
</dbReference>
<dbReference type="RefSeq" id="WP_135525294.1">
    <property type="nucleotide sequence ID" value="NZ_SRLH01000002.1"/>
</dbReference>
<protein>
    <submittedName>
        <fullName evidence="2">Phosphoadenosine phosphosulfate reductase</fullName>
    </submittedName>
</protein>
<dbReference type="SUPFAM" id="SSF52402">
    <property type="entry name" value="Adenine nucleotide alpha hydrolases-like"/>
    <property type="match status" value="1"/>
</dbReference>
<organism evidence="2 3">
    <name type="scientific">Flavobacterium humi</name>
    <dbReference type="NCBI Taxonomy" id="2562683"/>
    <lineage>
        <taxon>Bacteria</taxon>
        <taxon>Pseudomonadati</taxon>
        <taxon>Bacteroidota</taxon>
        <taxon>Flavobacteriia</taxon>
        <taxon>Flavobacteriales</taxon>
        <taxon>Flavobacteriaceae</taxon>
        <taxon>Flavobacterium</taxon>
    </lineage>
</organism>
<feature type="domain" description="Phosphoadenosine phosphosulphate reductase" evidence="1">
    <location>
        <begin position="6"/>
        <end position="125"/>
    </location>
</feature>
<dbReference type="InterPro" id="IPR002500">
    <property type="entry name" value="PAPS_reduct_dom"/>
</dbReference>
<reference evidence="2 3" key="1">
    <citation type="submission" date="2019-04" db="EMBL/GenBank/DDBJ databases">
        <title>Flavobacterium sp. strain DS2-A Genome sequencing and assembly.</title>
        <authorList>
            <person name="Kim I."/>
        </authorList>
    </citation>
    <scope>NUCLEOTIDE SEQUENCE [LARGE SCALE GENOMIC DNA]</scope>
    <source>
        <strain evidence="2 3">DS2-A</strain>
    </source>
</reference>